<sequence length="45" mass="4994">MRSPSPTVLDGTGSRQHRPDARRTDRRLSGPGFPNRADLFVLTSN</sequence>
<dbReference type="RefSeq" id="WP_179282484.1">
    <property type="nucleotide sequence ID" value="NZ_FZOD01000068.1"/>
</dbReference>
<proteinExistence type="predicted"/>
<keyword evidence="3" id="KW-1185">Reference proteome</keyword>
<dbReference type="Proteomes" id="UP000198282">
    <property type="component" value="Unassembled WGS sequence"/>
</dbReference>
<feature type="compositionally biased region" description="Basic and acidic residues" evidence="1">
    <location>
        <begin position="17"/>
        <end position="28"/>
    </location>
</feature>
<dbReference type="EMBL" id="FZOD01000068">
    <property type="protein sequence ID" value="SNT58122.1"/>
    <property type="molecule type" value="Genomic_DNA"/>
</dbReference>
<name>A0A239NTW2_9ACTN</name>
<reference evidence="2 3" key="1">
    <citation type="submission" date="2017-06" db="EMBL/GenBank/DDBJ databases">
        <authorList>
            <person name="Kim H.J."/>
            <person name="Triplett B.A."/>
        </authorList>
    </citation>
    <scope>NUCLEOTIDE SEQUENCE [LARGE SCALE GENOMIC DNA]</scope>
    <source>
        <strain evidence="2 3">CGMCC 4.2132</strain>
    </source>
</reference>
<feature type="region of interest" description="Disordered" evidence="1">
    <location>
        <begin position="1"/>
        <end position="45"/>
    </location>
</feature>
<evidence type="ECO:0000313" key="2">
    <source>
        <dbReference type="EMBL" id="SNT58122.1"/>
    </source>
</evidence>
<dbReference type="AlphaFoldDB" id="A0A239NTW2"/>
<organism evidence="2 3">
    <name type="scientific">Streptosporangium subroseum</name>
    <dbReference type="NCBI Taxonomy" id="106412"/>
    <lineage>
        <taxon>Bacteria</taxon>
        <taxon>Bacillati</taxon>
        <taxon>Actinomycetota</taxon>
        <taxon>Actinomycetes</taxon>
        <taxon>Streptosporangiales</taxon>
        <taxon>Streptosporangiaceae</taxon>
        <taxon>Streptosporangium</taxon>
    </lineage>
</organism>
<protein>
    <submittedName>
        <fullName evidence="2">Uncharacterized protein</fullName>
    </submittedName>
</protein>
<evidence type="ECO:0000313" key="3">
    <source>
        <dbReference type="Proteomes" id="UP000198282"/>
    </source>
</evidence>
<evidence type="ECO:0000256" key="1">
    <source>
        <dbReference type="SAM" id="MobiDB-lite"/>
    </source>
</evidence>
<accession>A0A239NTW2</accession>
<gene>
    <name evidence="2" type="ORF">SAMN05216276_106838</name>
</gene>